<evidence type="ECO:0000256" key="2">
    <source>
        <dbReference type="SAM" id="SignalP"/>
    </source>
</evidence>
<dbReference type="Proteomes" id="UP001597138">
    <property type="component" value="Unassembled WGS sequence"/>
</dbReference>
<feature type="signal peptide" evidence="2">
    <location>
        <begin position="1"/>
        <end position="22"/>
    </location>
</feature>
<dbReference type="InterPro" id="IPR013320">
    <property type="entry name" value="ConA-like_dom_sf"/>
</dbReference>
<name>A0ABW4HJQ6_9FLAO</name>
<keyword evidence="2" id="KW-0732">Signal</keyword>
<dbReference type="InterPro" id="IPR017850">
    <property type="entry name" value="Alkaline_phosphatase_core_sf"/>
</dbReference>
<evidence type="ECO:0000256" key="1">
    <source>
        <dbReference type="ARBA" id="ARBA00008779"/>
    </source>
</evidence>
<evidence type="ECO:0000259" key="3">
    <source>
        <dbReference type="Pfam" id="PF00884"/>
    </source>
</evidence>
<dbReference type="SUPFAM" id="SSF49899">
    <property type="entry name" value="Concanavalin A-like lectins/glucanases"/>
    <property type="match status" value="1"/>
</dbReference>
<keyword evidence="5" id="KW-1185">Reference proteome</keyword>
<dbReference type="PROSITE" id="PS51257">
    <property type="entry name" value="PROKAR_LIPOPROTEIN"/>
    <property type="match status" value="1"/>
</dbReference>
<dbReference type="RefSeq" id="WP_379813206.1">
    <property type="nucleotide sequence ID" value="NZ_JBHUDZ010000018.1"/>
</dbReference>
<evidence type="ECO:0000313" key="4">
    <source>
        <dbReference type="EMBL" id="MFD1605385.1"/>
    </source>
</evidence>
<dbReference type="SUPFAM" id="SSF53649">
    <property type="entry name" value="Alkaline phosphatase-like"/>
    <property type="match status" value="1"/>
</dbReference>
<dbReference type="GO" id="GO:0016787">
    <property type="term" value="F:hydrolase activity"/>
    <property type="evidence" value="ECO:0007669"/>
    <property type="project" value="UniProtKB-KW"/>
</dbReference>
<feature type="chain" id="PRO_5045930121" evidence="2">
    <location>
        <begin position="23"/>
        <end position="795"/>
    </location>
</feature>
<dbReference type="InterPro" id="IPR000917">
    <property type="entry name" value="Sulfatase_N"/>
</dbReference>
<dbReference type="Pfam" id="PF00884">
    <property type="entry name" value="Sulfatase"/>
    <property type="match status" value="1"/>
</dbReference>
<sequence>MRHYKHLCIGIFLLFSCGIMNAQEKENGNWPDRKNLPIEPYQKLGKIAPTIKDSDPIEWPKEISAPQGAPNVLLIMIDDVGYGASSTFGGPVPTPVFDNLSKTGLTYNRFHTTAVCSSSRAALITGRNHHTAATGIIMEFSTPYPGYNSLVPRSVASIGKILTDNGYGTSWFGKNHNVPDWQTTPAGPFNLWPTGLGFEHFYGFLGADAHQFRPALMENTKPVDPYIVDGKVDKDYILDKDLANHTIKWIETQKAVSPNKPFFVYYTPGTAHAPHQAPKEWIAKYKGKFDYGFEKQRQMTFEKQKELGIIPKDAKLAPTPAEYQKWDALSPNMKKIVAREMEVYGAQLSYSDYQIGRVIQSIKDMGELDNTLIIYIMGDNGASAEDPTGHGLTSEIGIMVNGEVDTEEFMLKNLDEFGGPWMAEHYSQSWAHAMNTPYQWDKKIASHLGGSRTGMVISWPAKIKQTGQIRSQFTHITDIVPTILEAANLPIPETVDGFKQEPMAGTSLEYTFDNAKAPEKHTTQYFEIIGNRAIYKDGWIASTTPKILPWEGNHPASKDPMNDYKWELYNLNTDFSQTDNIAAKNPEKLKELQKVFVTEASKYEVFPLDDRYIERLNPENRPNFNKGRTEFVYHNGVSRITEGMAPNMKNTSYSLTASIEVKAGDEGMIMTQGGYFGGTALMLLKGKPTFTYAFSHYPNHKWTIQSPTALSAGKHTIVMNFDYSGGGAGKAAKVSLMVDGKEVAKGDIPKTVPKRFSSDETLDVGEDFGTPVTRDYEVPFTFQGKIGEVKVNLKS</sequence>
<gene>
    <name evidence="4" type="ORF">ACFSC2_21800</name>
</gene>
<dbReference type="Gene3D" id="3.40.720.10">
    <property type="entry name" value="Alkaline Phosphatase, subunit A"/>
    <property type="match status" value="1"/>
</dbReference>
<comment type="similarity">
    <text evidence="1">Belongs to the sulfatase family.</text>
</comment>
<dbReference type="CDD" id="cd16025">
    <property type="entry name" value="PAS_like"/>
    <property type="match status" value="1"/>
</dbReference>
<dbReference type="EMBL" id="JBHUDZ010000018">
    <property type="protein sequence ID" value="MFD1605385.1"/>
    <property type="molecule type" value="Genomic_DNA"/>
</dbReference>
<comment type="caution">
    <text evidence="4">The sequence shown here is derived from an EMBL/GenBank/DDBJ whole genome shotgun (WGS) entry which is preliminary data.</text>
</comment>
<dbReference type="Gene3D" id="3.30.1120.10">
    <property type="match status" value="1"/>
</dbReference>
<dbReference type="PANTHER" id="PTHR42693:SF43">
    <property type="entry name" value="BLL2667 PROTEIN"/>
    <property type="match status" value="1"/>
</dbReference>
<feature type="domain" description="Sulfatase N-terminal" evidence="3">
    <location>
        <begin position="70"/>
        <end position="488"/>
    </location>
</feature>
<accession>A0ABW4HJQ6</accession>
<keyword evidence="4" id="KW-0378">Hydrolase</keyword>
<dbReference type="EC" id="3.1.6.-" evidence="4"/>
<reference evidence="5" key="1">
    <citation type="journal article" date="2019" name="Int. J. Syst. Evol. Microbiol.">
        <title>The Global Catalogue of Microorganisms (GCM) 10K type strain sequencing project: providing services to taxonomists for standard genome sequencing and annotation.</title>
        <authorList>
            <consortium name="The Broad Institute Genomics Platform"/>
            <consortium name="The Broad Institute Genome Sequencing Center for Infectious Disease"/>
            <person name="Wu L."/>
            <person name="Ma J."/>
        </authorList>
    </citation>
    <scope>NUCLEOTIDE SEQUENCE [LARGE SCALE GENOMIC DNA]</scope>
    <source>
        <strain evidence="5">CCUG 70865</strain>
    </source>
</reference>
<proteinExistence type="inferred from homology"/>
<dbReference type="InterPro" id="IPR050738">
    <property type="entry name" value="Sulfatase"/>
</dbReference>
<protein>
    <submittedName>
        <fullName evidence="4">Arylsulfatase</fullName>
        <ecNumber evidence="4">3.1.6.-</ecNumber>
    </submittedName>
</protein>
<organism evidence="4 5">
    <name type="scientific">Flavobacterium artemisiae</name>
    <dbReference type="NCBI Taxonomy" id="2126556"/>
    <lineage>
        <taxon>Bacteria</taxon>
        <taxon>Pseudomonadati</taxon>
        <taxon>Bacteroidota</taxon>
        <taxon>Flavobacteriia</taxon>
        <taxon>Flavobacteriales</taxon>
        <taxon>Flavobacteriaceae</taxon>
        <taxon>Flavobacterium</taxon>
    </lineage>
</organism>
<dbReference type="PANTHER" id="PTHR42693">
    <property type="entry name" value="ARYLSULFATASE FAMILY MEMBER"/>
    <property type="match status" value="1"/>
</dbReference>
<evidence type="ECO:0000313" key="5">
    <source>
        <dbReference type="Proteomes" id="UP001597138"/>
    </source>
</evidence>